<proteinExistence type="predicted"/>
<feature type="region of interest" description="Disordered" evidence="1">
    <location>
        <begin position="92"/>
        <end position="117"/>
    </location>
</feature>
<dbReference type="EMBL" id="KZ806397">
    <property type="protein sequence ID" value="PVH90349.1"/>
    <property type="molecule type" value="Genomic_DNA"/>
</dbReference>
<feature type="compositionally biased region" description="Basic and acidic residues" evidence="1">
    <location>
        <begin position="310"/>
        <end position="322"/>
    </location>
</feature>
<dbReference type="Proteomes" id="UP000244855">
    <property type="component" value="Unassembled WGS sequence"/>
</dbReference>
<sequence>MSFAGAPAPEFTAAADLLALDKTQIVRYLESNRRVDGGFDISNAAGVESLSKSQRDELGSKLRAAAEIATVSRSIDMDALLARLASIESGQDRSPELGCLRPPRESSESTVPPNPDEEYLYEDLSYHELIQDGGRPVCPIEVLLNILNEPAASREPILPWLSDPDSASRNGEMQTVYSRQLDRWWAFRKWQWDNRGTTDGDGGFSAFLAAKRRVYVVTAAAALGSSQPRQRRQNTGTVALTKRLAAARADRDTAMKAIDSFVRDTAHYRRAEATVYHQKTRVQWVLKEARVMETEVPQHRGTAKNNPKSDAGESKKRRRSDDDVVPAEPWSKRTRRGRGGKDAVPDTLSRQRR</sequence>
<keyword evidence="3" id="KW-1185">Reference proteome</keyword>
<gene>
    <name evidence="2" type="ORF">DM02DRAFT_734621</name>
</gene>
<evidence type="ECO:0000313" key="3">
    <source>
        <dbReference type="Proteomes" id="UP000244855"/>
    </source>
</evidence>
<evidence type="ECO:0000313" key="2">
    <source>
        <dbReference type="EMBL" id="PVH90349.1"/>
    </source>
</evidence>
<evidence type="ECO:0000256" key="1">
    <source>
        <dbReference type="SAM" id="MobiDB-lite"/>
    </source>
</evidence>
<organism evidence="2 3">
    <name type="scientific">Periconia macrospinosa</name>
    <dbReference type="NCBI Taxonomy" id="97972"/>
    <lineage>
        <taxon>Eukaryota</taxon>
        <taxon>Fungi</taxon>
        <taxon>Dikarya</taxon>
        <taxon>Ascomycota</taxon>
        <taxon>Pezizomycotina</taxon>
        <taxon>Dothideomycetes</taxon>
        <taxon>Pleosporomycetidae</taxon>
        <taxon>Pleosporales</taxon>
        <taxon>Massarineae</taxon>
        <taxon>Periconiaceae</taxon>
        <taxon>Periconia</taxon>
    </lineage>
</organism>
<accession>A0A2V1CYJ3</accession>
<name>A0A2V1CYJ3_9PLEO</name>
<dbReference type="OrthoDB" id="5419928at2759"/>
<dbReference type="STRING" id="97972.A0A2V1CYJ3"/>
<feature type="region of interest" description="Disordered" evidence="1">
    <location>
        <begin position="295"/>
        <end position="353"/>
    </location>
</feature>
<protein>
    <submittedName>
        <fullName evidence="2">Uncharacterized protein</fullName>
    </submittedName>
</protein>
<dbReference type="AlphaFoldDB" id="A0A2V1CYJ3"/>
<reference evidence="2 3" key="1">
    <citation type="journal article" date="2018" name="Sci. Rep.">
        <title>Comparative genomics provides insights into the lifestyle and reveals functional heterogeneity of dark septate endophytic fungi.</title>
        <authorList>
            <person name="Knapp D.G."/>
            <person name="Nemeth J.B."/>
            <person name="Barry K."/>
            <person name="Hainaut M."/>
            <person name="Henrissat B."/>
            <person name="Johnson J."/>
            <person name="Kuo A."/>
            <person name="Lim J.H.P."/>
            <person name="Lipzen A."/>
            <person name="Nolan M."/>
            <person name="Ohm R.A."/>
            <person name="Tamas L."/>
            <person name="Grigoriev I.V."/>
            <person name="Spatafora J.W."/>
            <person name="Nagy L.G."/>
            <person name="Kovacs G.M."/>
        </authorList>
    </citation>
    <scope>NUCLEOTIDE SEQUENCE [LARGE SCALE GENOMIC DNA]</scope>
    <source>
        <strain evidence="2 3">DSE2036</strain>
    </source>
</reference>